<keyword evidence="3" id="KW-0037">Angiogenesis</keyword>
<dbReference type="PROSITE" id="PS00249">
    <property type="entry name" value="PDGF_1"/>
    <property type="match status" value="1"/>
</dbReference>
<comment type="subcellular location">
    <subcellularLocation>
        <location evidence="1">Secreted</location>
    </subcellularLocation>
</comment>
<evidence type="ECO:0000256" key="2">
    <source>
        <dbReference type="ARBA" id="ARBA00022525"/>
    </source>
</evidence>
<evidence type="ECO:0000313" key="13">
    <source>
        <dbReference type="EMBL" id="KAA8579790.1"/>
    </source>
</evidence>
<dbReference type="Gene3D" id="2.10.90.10">
    <property type="entry name" value="Cystine-knot cytokines"/>
    <property type="match status" value="1"/>
</dbReference>
<dbReference type="InterPro" id="IPR004153">
    <property type="entry name" value="CXCXC_repeat"/>
</dbReference>
<dbReference type="CDD" id="cd00135">
    <property type="entry name" value="PDGF"/>
    <property type="match status" value="1"/>
</dbReference>
<dbReference type="InterPro" id="IPR023581">
    <property type="entry name" value="PD_growth_factor_CS"/>
</dbReference>
<keyword evidence="2" id="KW-0964">Secreted</keyword>
<keyword evidence="6" id="KW-0677">Repeat</keyword>
<dbReference type="PROSITE" id="PS50278">
    <property type="entry name" value="PDGF_2"/>
    <property type="match status" value="1"/>
</dbReference>
<dbReference type="GO" id="GO:0042056">
    <property type="term" value="F:chemoattractant activity"/>
    <property type="evidence" value="ECO:0007669"/>
    <property type="project" value="TreeGrafter"/>
</dbReference>
<dbReference type="InterPro" id="IPR000072">
    <property type="entry name" value="PDGF/VEGF_dom"/>
</dbReference>
<dbReference type="Pfam" id="PF00341">
    <property type="entry name" value="PDGF"/>
    <property type="match status" value="1"/>
</dbReference>
<sequence>MWIPALLLWILNISNLCSGQDYTDYYQTGAMGTEAPVLSNDQASLESVTSVDQLLQLLYPEYTLLQHCLTKKSWHASSSPSFSTSSANPLVHSKDEDLWGQPREEALFKMDRTLEVILEEIQRTSCQPREVCVEVAKEYPESTSQFYLPRCVALHRCGGCCTNEAFYCTNTSHTFVNKTLMELSPPRMDRSVVMVSFVNHTSCECLSKRPLHSIIRRAASDHLCSPPEVSCTSGSLWDPMNCVCVSTDTLNYSGRETEALDSGLLALCGPNRILHEPTCECVCRNGLTEDSCDPGWKLDHNTCECQCEGQGEGKWCPTGQRWDEELCGCVCAAECPGNQPLNPDTCLCECRESAKSCLRQGKRFNPTSCSWSALGVSSLVFILGICIEKGQGKTGMQEINLPLTQEACRDRRGDWVNLMTVKQLETARRFQRRHFSTSCTRCSESQVFRSVPRFQMPESLPTATNNNYRAAGASEQFLRNLQGLLGGTVFWSLPVVVLQINCS</sequence>
<dbReference type="GO" id="GO:0002040">
    <property type="term" value="P:sprouting angiogenesis"/>
    <property type="evidence" value="ECO:0007669"/>
    <property type="project" value="TreeGrafter"/>
</dbReference>
<reference evidence="13 14" key="1">
    <citation type="submission" date="2019-08" db="EMBL/GenBank/DDBJ databases">
        <title>A chromosome-level genome assembly, high-density linkage maps, and genome scans reveal the genomic architecture of hybrid incompatibilities underlying speciation via character displacement in darters (Percidae: Etheostominae).</title>
        <authorList>
            <person name="Moran R.L."/>
            <person name="Catchen J.M."/>
            <person name="Fuller R.C."/>
        </authorList>
    </citation>
    <scope>NUCLEOTIDE SEQUENCE [LARGE SCALE GENOMIC DNA]</scope>
    <source>
        <strain evidence="13">EspeVRDwgs_2016</strain>
        <tissue evidence="13">Muscle</tissue>
    </source>
</reference>
<evidence type="ECO:0000256" key="1">
    <source>
        <dbReference type="ARBA" id="ARBA00004613"/>
    </source>
</evidence>
<keyword evidence="8" id="KW-1015">Disulfide bond</keyword>
<dbReference type="GO" id="GO:0060754">
    <property type="term" value="P:positive regulation of mast cell chemotaxis"/>
    <property type="evidence" value="ECO:0007669"/>
    <property type="project" value="TreeGrafter"/>
</dbReference>
<feature type="non-terminal residue" evidence="13">
    <location>
        <position position="503"/>
    </location>
</feature>
<dbReference type="Proteomes" id="UP000327493">
    <property type="component" value="Chromosome 24"/>
</dbReference>
<dbReference type="AlphaFoldDB" id="A0A5J5CHZ4"/>
<dbReference type="GO" id="GO:0043185">
    <property type="term" value="F:vascular endothelial growth factor receptor 3 binding"/>
    <property type="evidence" value="ECO:0007669"/>
    <property type="project" value="TreeGrafter"/>
</dbReference>
<evidence type="ECO:0000256" key="9">
    <source>
        <dbReference type="RuleBase" id="RU003818"/>
    </source>
</evidence>
<evidence type="ECO:0000259" key="12">
    <source>
        <dbReference type="PROSITE" id="PS50278"/>
    </source>
</evidence>
<evidence type="ECO:0000256" key="6">
    <source>
        <dbReference type="ARBA" id="ARBA00022737"/>
    </source>
</evidence>
<dbReference type="PANTHER" id="PTHR12025:SF3">
    <property type="entry name" value="VASCULAR ENDOTHELIAL GROWTH FACTOR C"/>
    <property type="match status" value="1"/>
</dbReference>
<evidence type="ECO:0000256" key="11">
    <source>
        <dbReference type="SAM" id="SignalP"/>
    </source>
</evidence>
<comment type="caution">
    <text evidence="13">The sequence shown here is derived from an EMBL/GenBank/DDBJ whole genome shotgun (WGS) entry which is preliminary data.</text>
</comment>
<evidence type="ECO:0000256" key="4">
    <source>
        <dbReference type="ARBA" id="ARBA00022685"/>
    </source>
</evidence>
<dbReference type="GO" id="GO:0045766">
    <property type="term" value="P:positive regulation of angiogenesis"/>
    <property type="evidence" value="ECO:0007669"/>
    <property type="project" value="TreeGrafter"/>
</dbReference>
<gene>
    <name evidence="13" type="ORF">FQN60_006883</name>
</gene>
<keyword evidence="4" id="KW-0165">Cleavage on pair of basic residues</keyword>
<evidence type="ECO:0000256" key="8">
    <source>
        <dbReference type="ARBA" id="ARBA00023157"/>
    </source>
</evidence>
<dbReference type="GO" id="GO:0016020">
    <property type="term" value="C:membrane"/>
    <property type="evidence" value="ECO:0007669"/>
    <property type="project" value="InterPro"/>
</dbReference>
<dbReference type="PANTHER" id="PTHR12025">
    <property type="entry name" value="VASCULAR ENDOTHELIAL GROWTH FACTOR"/>
    <property type="match status" value="1"/>
</dbReference>
<keyword evidence="5 11" id="KW-0732">Signal</keyword>
<dbReference type="GO" id="GO:0038084">
    <property type="term" value="P:vascular endothelial growth factor signaling pathway"/>
    <property type="evidence" value="ECO:0007669"/>
    <property type="project" value="TreeGrafter"/>
</dbReference>
<dbReference type="EMBL" id="VOFY01000024">
    <property type="protein sequence ID" value="KAA8579790.1"/>
    <property type="molecule type" value="Genomic_DNA"/>
</dbReference>
<dbReference type="InterPro" id="IPR029034">
    <property type="entry name" value="Cystine-knot_cytokine"/>
</dbReference>
<feature type="chain" id="PRO_5023808677" description="Platelet-derived growth factor (PDGF) family profile domain-containing protein" evidence="11">
    <location>
        <begin position="20"/>
        <end position="503"/>
    </location>
</feature>
<dbReference type="InterPro" id="IPR050507">
    <property type="entry name" value="PDGF/VEGF_growth_factor"/>
</dbReference>
<dbReference type="SMART" id="SM00141">
    <property type="entry name" value="PDGF"/>
    <property type="match status" value="1"/>
</dbReference>
<dbReference type="GO" id="GO:0048010">
    <property type="term" value="P:vascular endothelial growth factor receptor signaling pathway"/>
    <property type="evidence" value="ECO:0007669"/>
    <property type="project" value="TreeGrafter"/>
</dbReference>
<organism evidence="13 14">
    <name type="scientific">Etheostoma spectabile</name>
    <name type="common">orangethroat darter</name>
    <dbReference type="NCBI Taxonomy" id="54343"/>
    <lineage>
        <taxon>Eukaryota</taxon>
        <taxon>Metazoa</taxon>
        <taxon>Chordata</taxon>
        <taxon>Craniata</taxon>
        <taxon>Vertebrata</taxon>
        <taxon>Euteleostomi</taxon>
        <taxon>Actinopterygii</taxon>
        <taxon>Neopterygii</taxon>
        <taxon>Teleostei</taxon>
        <taxon>Neoteleostei</taxon>
        <taxon>Acanthomorphata</taxon>
        <taxon>Eupercaria</taxon>
        <taxon>Perciformes</taxon>
        <taxon>Percoidei</taxon>
        <taxon>Percidae</taxon>
        <taxon>Etheostomatinae</taxon>
        <taxon>Etheostoma</taxon>
    </lineage>
</organism>
<protein>
    <recommendedName>
        <fullName evidence="12">Platelet-derived growth factor (PDGF) family profile domain-containing protein</fullName>
    </recommendedName>
</protein>
<feature type="domain" description="Platelet-derived growth factor (PDGF) family profile" evidence="12">
    <location>
        <begin position="109"/>
        <end position="210"/>
    </location>
</feature>
<evidence type="ECO:0000256" key="7">
    <source>
        <dbReference type="ARBA" id="ARBA00023030"/>
    </source>
</evidence>
<feature type="signal peptide" evidence="11">
    <location>
        <begin position="1"/>
        <end position="19"/>
    </location>
</feature>
<feature type="region of interest" description="Disordered" evidence="10">
    <location>
        <begin position="75"/>
        <end position="94"/>
    </location>
</feature>
<proteinExistence type="inferred from homology"/>
<dbReference type="GO" id="GO:0005615">
    <property type="term" value="C:extracellular space"/>
    <property type="evidence" value="ECO:0007669"/>
    <property type="project" value="TreeGrafter"/>
</dbReference>
<accession>A0A5J5CHZ4</accession>
<dbReference type="GO" id="GO:0008083">
    <property type="term" value="F:growth factor activity"/>
    <property type="evidence" value="ECO:0007669"/>
    <property type="project" value="UniProtKB-KW"/>
</dbReference>
<evidence type="ECO:0000256" key="10">
    <source>
        <dbReference type="SAM" id="MobiDB-lite"/>
    </source>
</evidence>
<dbReference type="GO" id="GO:0001938">
    <property type="term" value="P:positive regulation of endothelial cell proliferation"/>
    <property type="evidence" value="ECO:0007669"/>
    <property type="project" value="TreeGrafter"/>
</dbReference>
<dbReference type="GO" id="GO:0001666">
    <property type="term" value="P:response to hypoxia"/>
    <property type="evidence" value="ECO:0007669"/>
    <property type="project" value="TreeGrafter"/>
</dbReference>
<dbReference type="Pfam" id="PF03128">
    <property type="entry name" value="CXCXC"/>
    <property type="match status" value="1"/>
</dbReference>
<evidence type="ECO:0000256" key="3">
    <source>
        <dbReference type="ARBA" id="ARBA00022657"/>
    </source>
</evidence>
<evidence type="ECO:0000313" key="14">
    <source>
        <dbReference type="Proteomes" id="UP000327493"/>
    </source>
</evidence>
<feature type="compositionally biased region" description="Low complexity" evidence="10">
    <location>
        <begin position="75"/>
        <end position="86"/>
    </location>
</feature>
<comment type="similarity">
    <text evidence="9">Belongs to the PDGF/VEGF growth factor family.</text>
</comment>
<dbReference type="SUPFAM" id="SSF57501">
    <property type="entry name" value="Cystine-knot cytokines"/>
    <property type="match status" value="1"/>
</dbReference>
<dbReference type="GO" id="GO:0050930">
    <property type="term" value="P:induction of positive chemotaxis"/>
    <property type="evidence" value="ECO:0007669"/>
    <property type="project" value="TreeGrafter"/>
</dbReference>
<keyword evidence="7 9" id="KW-0339">Growth factor</keyword>
<evidence type="ECO:0000256" key="5">
    <source>
        <dbReference type="ARBA" id="ARBA00022729"/>
    </source>
</evidence>
<name>A0A5J5CHZ4_9PERO</name>
<keyword evidence="14" id="KW-1185">Reference proteome</keyword>